<feature type="compositionally biased region" description="Polar residues" evidence="13">
    <location>
        <begin position="525"/>
        <end position="534"/>
    </location>
</feature>
<feature type="compositionally biased region" description="Basic residues" evidence="13">
    <location>
        <begin position="485"/>
        <end position="494"/>
    </location>
</feature>
<evidence type="ECO:0000256" key="11">
    <source>
        <dbReference type="ARBA" id="ARBA00024653"/>
    </source>
</evidence>
<dbReference type="InterPro" id="IPR043640">
    <property type="entry name" value="AF4/FMR2_CHD"/>
</dbReference>
<evidence type="ECO:0000256" key="1">
    <source>
        <dbReference type="ARBA" id="ARBA00004123"/>
    </source>
</evidence>
<evidence type="ECO:0000259" key="14">
    <source>
        <dbReference type="Pfam" id="PF18876"/>
    </source>
</evidence>
<reference evidence="15" key="1">
    <citation type="submission" date="2020-05" db="UniProtKB">
        <authorList>
            <consortium name="EnsemblMetazoa"/>
        </authorList>
    </citation>
    <scope>IDENTIFICATION</scope>
    <source>
        <strain evidence="15">BB02</strain>
    </source>
</reference>
<keyword evidence="9" id="KW-0804">Transcription</keyword>
<evidence type="ECO:0000256" key="12">
    <source>
        <dbReference type="ARBA" id="ARBA00032149"/>
    </source>
</evidence>
<keyword evidence="6" id="KW-0562">Pair-rule protein</keyword>
<feature type="compositionally biased region" description="Polar residues" evidence="13">
    <location>
        <begin position="591"/>
        <end position="607"/>
    </location>
</feature>
<dbReference type="OrthoDB" id="6382204at2759"/>
<evidence type="ECO:0000256" key="2">
    <source>
        <dbReference type="ARBA" id="ARBA00007354"/>
    </source>
</evidence>
<feature type="compositionally biased region" description="Basic and acidic residues" evidence="13">
    <location>
        <begin position="69"/>
        <end position="78"/>
    </location>
</feature>
<dbReference type="Pfam" id="PF18876">
    <property type="entry name" value="AFF4_CHD"/>
    <property type="match status" value="1"/>
</dbReference>
<dbReference type="STRING" id="6526.A0A2C9K9M2"/>
<keyword evidence="10" id="KW-0539">Nucleus</keyword>
<dbReference type="AlphaFoldDB" id="A0A2C9K9M2"/>
<dbReference type="InterPro" id="IPR007797">
    <property type="entry name" value="AF4/FMR2"/>
</dbReference>
<sequence length="973" mass="105790">MAPEKTPSPVYKTSSIGTPNSVDNQDTSISWSLGNFIQSGKKNSTSPVAASPSKPFSPAPIHASLAPVHPKEHSDLTHPRTLKAIGPCKSMPFDVQFSSKHSGDEAYDHQSDDETGEVFKSKPSHQPSVRKHSSSSVKDLKARTDQVEDNRNHWAKNSRTMESPPNKKPGVTSVLRSNDPVKKSEASSISSLERNTSSKKHPSRAGSSSDDEIDVVGYTPEKPKHQSNNVQQKGKSEMPLNFPVGALSTSSDEDNHKLLATDKNAPNHIPKHTKRKVSAKGDSSNLKDISKDTPNPGGSKDSILPSDLESMIHPPNLLSPIHTAHSPSPAPSTKPLPSFRNSFSPPPPKARSPIVTVSQSGDGSPAPRLVVRVQKALVNDKQLKRLKEKQEKIRNGGKISKEIKSVEPSAKSEVASDSQKEARVPPFSDNKSFISVHSTSSIKDKNPSSLTQSDKVANGTVSKTKRKAAVSETDDIGDGTADHNHKIKKPHRKTINPLLEPTSTSSTSSVGSDISTTNVADSKFNKSFNTSVDSLPNKPSAVKNLDFAQKDETDSPLDESKSEPLKSSKRKIENGDESLSKKVRPELVSETAPSTEKNTSNTPSQPTSVRSRRDSNASSSSRGSQQSLKKPSRRSSTSSNKNSNNNNNIDKKSNAHITNGPDLPFHHYVNGNSRGLPSNLPVPEDIQLQKTEHYLARAKEHKHMADNKKDKLARFEPYLRSGLNFFLAGYTIEQGKKDLNASYSLYNDTSNLLQYVIRMRANSSSNPDSSDRERKLIVLIIRLRAFLNHRLYTLRKPEVSKLKKVIDSEQSKLQHSSNPAASAAASSTSTTSSSNTNSSNKAHAPSPHQSSWNKNSTGTPSPMSPTPSPATSVSSQGSCELVQGKIANGTSQISPSPGMVSVQQRVHTVTQKYFTLTSHIVKALELWDQADAETKGLEDFFATVDAACGVLTFHSDPPTIVRYIKHALRLLYL</sequence>
<proteinExistence type="inferred from homology"/>
<evidence type="ECO:0000313" key="16">
    <source>
        <dbReference type="Proteomes" id="UP000076420"/>
    </source>
</evidence>
<feature type="compositionally biased region" description="Basic and acidic residues" evidence="13">
    <location>
        <begin position="138"/>
        <end position="152"/>
    </location>
</feature>
<keyword evidence="7" id="KW-0805">Transcription regulation</keyword>
<evidence type="ECO:0000256" key="10">
    <source>
        <dbReference type="ARBA" id="ARBA00023242"/>
    </source>
</evidence>
<gene>
    <name evidence="15" type="primary">106064135</name>
</gene>
<feature type="compositionally biased region" description="Polar residues" evidence="13">
    <location>
        <begin position="429"/>
        <end position="462"/>
    </location>
</feature>
<dbReference type="GO" id="GO:0010468">
    <property type="term" value="P:regulation of gene expression"/>
    <property type="evidence" value="ECO:0007669"/>
    <property type="project" value="InterPro"/>
</dbReference>
<feature type="region of interest" description="Disordered" evidence="13">
    <location>
        <begin position="810"/>
        <end position="877"/>
    </location>
</feature>
<evidence type="ECO:0000256" key="6">
    <source>
        <dbReference type="ARBA" id="ARBA00022788"/>
    </source>
</evidence>
<feature type="compositionally biased region" description="Polar residues" evidence="13">
    <location>
        <begin position="186"/>
        <end position="195"/>
    </location>
</feature>
<comment type="subcellular location">
    <subcellularLocation>
        <location evidence="1">Nucleus</location>
    </subcellularLocation>
</comment>
<feature type="compositionally biased region" description="Basic residues" evidence="13">
    <location>
        <begin position="269"/>
        <end position="278"/>
    </location>
</feature>
<evidence type="ECO:0000256" key="8">
    <source>
        <dbReference type="ARBA" id="ARBA00023125"/>
    </source>
</evidence>
<dbReference type="GO" id="GO:0007366">
    <property type="term" value="P:periodic partitioning by pair rule gene"/>
    <property type="evidence" value="ECO:0007669"/>
    <property type="project" value="UniProtKB-KW"/>
</dbReference>
<feature type="compositionally biased region" description="Low complexity" evidence="13">
    <location>
        <begin position="502"/>
        <end position="517"/>
    </location>
</feature>
<dbReference type="VEuPathDB" id="VectorBase:BGLAX_036695"/>
<organism evidence="15 16">
    <name type="scientific">Biomphalaria glabrata</name>
    <name type="common">Bloodfluke planorb</name>
    <name type="synonym">Freshwater snail</name>
    <dbReference type="NCBI Taxonomy" id="6526"/>
    <lineage>
        <taxon>Eukaryota</taxon>
        <taxon>Metazoa</taxon>
        <taxon>Spiralia</taxon>
        <taxon>Lophotrochozoa</taxon>
        <taxon>Mollusca</taxon>
        <taxon>Gastropoda</taxon>
        <taxon>Heterobranchia</taxon>
        <taxon>Euthyneura</taxon>
        <taxon>Panpulmonata</taxon>
        <taxon>Hygrophila</taxon>
        <taxon>Lymnaeoidea</taxon>
        <taxon>Planorbidae</taxon>
        <taxon>Biomphalaria</taxon>
    </lineage>
</organism>
<keyword evidence="8" id="KW-0238">DNA-binding</keyword>
<keyword evidence="4" id="KW-0217">Developmental protein</keyword>
<feature type="region of interest" description="Disordered" evidence="13">
    <location>
        <begin position="1"/>
        <end position="368"/>
    </location>
</feature>
<dbReference type="VEuPathDB" id="VectorBase:BGLB016773"/>
<dbReference type="Proteomes" id="UP000076420">
    <property type="component" value="Unassembled WGS sequence"/>
</dbReference>
<feature type="compositionally biased region" description="Basic and acidic residues" evidence="13">
    <location>
        <begin position="388"/>
        <end position="405"/>
    </location>
</feature>
<feature type="region of interest" description="Disordered" evidence="13">
    <location>
        <begin position="388"/>
        <end position="678"/>
    </location>
</feature>
<feature type="compositionally biased region" description="Basic and acidic residues" evidence="13">
    <location>
        <begin position="101"/>
        <end position="120"/>
    </location>
</feature>
<evidence type="ECO:0000256" key="4">
    <source>
        <dbReference type="ARBA" id="ARBA00022473"/>
    </source>
</evidence>
<evidence type="ECO:0000313" key="15">
    <source>
        <dbReference type="EnsemblMetazoa" id="BGLB016773-PA"/>
    </source>
</evidence>
<feature type="compositionally biased region" description="Polar residues" evidence="13">
    <location>
        <begin position="11"/>
        <end position="45"/>
    </location>
</feature>
<comment type="similarity">
    <text evidence="2">Belongs to the AF4 family.</text>
</comment>
<comment type="function">
    <text evidence="11">Has a role in transcriptional regulation. Acts in parallel with the Ras/MAPK and the PI3K/PKB pathways in the control of cell identity and cellular growth. Essential for regulation of the cytoskeleton and cell growth but not for cell proliferation or growth rate. Required specifically for the microtubule-based basal transport of lipid droplets. Plays a partially redundant function downstream of Raf in cell fate specification in the developing eye. Pair-rule protein that regulates embryonic cellularization, gastrulation and segmentation.</text>
</comment>
<dbReference type="EnsemblMetazoa" id="BGLB016773-RA">
    <property type="protein sequence ID" value="BGLB016773-PA"/>
    <property type="gene ID" value="BGLB016773"/>
</dbReference>
<dbReference type="PANTHER" id="PTHR10528:SF17">
    <property type="entry name" value="AF4_FMR2 FAMILY MEMBER LILLI"/>
    <property type="match status" value="1"/>
</dbReference>
<dbReference type="GO" id="GO:0032783">
    <property type="term" value="C:super elongation complex"/>
    <property type="evidence" value="ECO:0007669"/>
    <property type="project" value="TreeGrafter"/>
</dbReference>
<feature type="compositionally biased region" description="Basic and acidic residues" evidence="13">
    <location>
        <begin position="548"/>
        <end position="587"/>
    </location>
</feature>
<feature type="compositionally biased region" description="Low complexity" evidence="13">
    <location>
        <begin position="816"/>
        <end position="840"/>
    </location>
</feature>
<name>A0A2C9K9M2_BIOGL</name>
<feature type="domain" description="AF4/FMR2 C-terminal homology" evidence="14">
    <location>
        <begin position="837"/>
        <end position="971"/>
    </location>
</feature>
<evidence type="ECO:0000256" key="7">
    <source>
        <dbReference type="ARBA" id="ARBA00023015"/>
    </source>
</evidence>
<dbReference type="GO" id="GO:0003677">
    <property type="term" value="F:DNA binding"/>
    <property type="evidence" value="ECO:0007669"/>
    <property type="project" value="UniProtKB-KW"/>
</dbReference>
<protein>
    <recommendedName>
        <fullName evidence="3">AF4/FMR2 family member lilli</fullName>
    </recommendedName>
    <alternativeName>
        <fullName evidence="12">Protein lilliputian</fullName>
    </alternativeName>
</protein>
<evidence type="ECO:0000256" key="3">
    <source>
        <dbReference type="ARBA" id="ARBA00021888"/>
    </source>
</evidence>
<evidence type="ECO:0000256" key="13">
    <source>
        <dbReference type="SAM" id="MobiDB-lite"/>
    </source>
</evidence>
<evidence type="ECO:0000256" key="9">
    <source>
        <dbReference type="ARBA" id="ARBA00023163"/>
    </source>
</evidence>
<keyword evidence="5" id="KW-0597">Phosphoprotein</keyword>
<evidence type="ECO:0000256" key="5">
    <source>
        <dbReference type="ARBA" id="ARBA00022553"/>
    </source>
</evidence>
<accession>A0A2C9K9M2</accession>
<feature type="compositionally biased region" description="Low complexity" evidence="13">
    <location>
        <begin position="616"/>
        <end position="648"/>
    </location>
</feature>
<feature type="compositionally biased region" description="Low complexity" evidence="13">
    <location>
        <begin position="46"/>
        <end position="60"/>
    </location>
</feature>
<dbReference type="KEGG" id="bgt:106064135"/>
<dbReference type="PANTHER" id="PTHR10528">
    <property type="entry name" value="AF4/FMR2 FAMILY MEMBER"/>
    <property type="match status" value="1"/>
</dbReference>